<accession>A0A432ZQ89</accession>
<reference evidence="2 3" key="1">
    <citation type="journal article" date="2011" name="Front. Microbiol.">
        <title>Genomic signatures of strain selection and enhancement in Bacillus atrophaeus var. globigii, a historical biowarfare simulant.</title>
        <authorList>
            <person name="Gibbons H.S."/>
            <person name="Broomall S.M."/>
            <person name="McNew L.A."/>
            <person name="Daligault H."/>
            <person name="Chapman C."/>
            <person name="Bruce D."/>
            <person name="Karavis M."/>
            <person name="Krepps M."/>
            <person name="McGregor P.A."/>
            <person name="Hong C."/>
            <person name="Park K.H."/>
            <person name="Akmal A."/>
            <person name="Feldman A."/>
            <person name="Lin J.S."/>
            <person name="Chang W.E."/>
            <person name="Higgs B.W."/>
            <person name="Demirev P."/>
            <person name="Lindquist J."/>
            <person name="Liem A."/>
            <person name="Fochler E."/>
            <person name="Read T.D."/>
            <person name="Tapia R."/>
            <person name="Johnson S."/>
            <person name="Bishop-Lilly K.A."/>
            <person name="Detter C."/>
            <person name="Han C."/>
            <person name="Sozhamannan S."/>
            <person name="Rosenzweig C.N."/>
            <person name="Skowronski E.W."/>
        </authorList>
    </citation>
    <scope>NUCLEOTIDE SEQUENCE [LARGE SCALE GENOMIC DNA]</scope>
    <source>
        <strain evidence="2 3">CC-PW-9</strain>
    </source>
</reference>
<evidence type="ECO:0000313" key="2">
    <source>
        <dbReference type="EMBL" id="RUO80060.1"/>
    </source>
</evidence>
<evidence type="ECO:0000313" key="3">
    <source>
        <dbReference type="Proteomes" id="UP000287996"/>
    </source>
</evidence>
<dbReference type="Proteomes" id="UP000287996">
    <property type="component" value="Unassembled WGS sequence"/>
</dbReference>
<dbReference type="InterPro" id="IPR031347">
    <property type="entry name" value="AmpE"/>
</dbReference>
<gene>
    <name evidence="2" type="ORF">CWI84_07100</name>
</gene>
<dbReference type="GO" id="GO:0005886">
    <property type="term" value="C:plasma membrane"/>
    <property type="evidence" value="ECO:0007669"/>
    <property type="project" value="TreeGrafter"/>
</dbReference>
<dbReference type="AlphaFoldDB" id="A0A432ZQ89"/>
<feature type="transmembrane region" description="Helical" evidence="1">
    <location>
        <begin position="56"/>
        <end position="89"/>
    </location>
</feature>
<evidence type="ECO:0008006" key="4">
    <source>
        <dbReference type="Google" id="ProtNLM"/>
    </source>
</evidence>
<proteinExistence type="predicted"/>
<comment type="caution">
    <text evidence="2">The sequence shown here is derived from an EMBL/GenBank/DDBJ whole genome shotgun (WGS) entry which is preliminary data.</text>
</comment>
<dbReference type="PANTHER" id="PTHR38684">
    <property type="entry name" value="PROTEIN AMPE"/>
    <property type="match status" value="1"/>
</dbReference>
<dbReference type="InterPro" id="IPR052966">
    <property type="entry name" value="Beta-lactamase_Reg"/>
</dbReference>
<dbReference type="Pfam" id="PF17113">
    <property type="entry name" value="AmpE"/>
    <property type="match status" value="1"/>
</dbReference>
<dbReference type="PANTHER" id="PTHR38684:SF1">
    <property type="entry name" value="PROTEIN AMPE"/>
    <property type="match status" value="1"/>
</dbReference>
<keyword evidence="1" id="KW-1133">Transmembrane helix</keyword>
<dbReference type="OrthoDB" id="9811967at2"/>
<keyword evidence="1" id="KW-0472">Membrane</keyword>
<sequence>MQLLVILFALAIERLYRAGPRWHWQHYQRIWLLRGEAMWRRRHAEQSPEPWQEALWMLLPALAVLVIIALANHGLVEFVLSIVLLFMAINCQPQRALYRQYLQAANRGEQDLCDQYAQQAQQQLDAVPIEGMRSVLIWQHYQHYAAVVIFYLLFGIVGVVSYATVRETAILATRYPSQFQLNWSRVLWVLDWVPARATAAGLLLVGHFSQALGVWTRLITQPQLGGHEILLQTAEAAMDPHEDDDNHSGRLTHAIELLKRNLLLLVCLVAILTLFGH</sequence>
<name>A0A432ZQ89_9GAMM</name>
<dbReference type="GO" id="GO:0046677">
    <property type="term" value="P:response to antibiotic"/>
    <property type="evidence" value="ECO:0007669"/>
    <property type="project" value="TreeGrafter"/>
</dbReference>
<organism evidence="2 3">
    <name type="scientific">Idiomarina tyrosinivorans</name>
    <dbReference type="NCBI Taxonomy" id="1445662"/>
    <lineage>
        <taxon>Bacteria</taxon>
        <taxon>Pseudomonadati</taxon>
        <taxon>Pseudomonadota</taxon>
        <taxon>Gammaproteobacteria</taxon>
        <taxon>Alteromonadales</taxon>
        <taxon>Idiomarinaceae</taxon>
        <taxon>Idiomarina</taxon>
    </lineage>
</organism>
<keyword evidence="3" id="KW-1185">Reference proteome</keyword>
<dbReference type="RefSeq" id="WP_126841897.1">
    <property type="nucleotide sequence ID" value="NZ_PIQH01000006.1"/>
</dbReference>
<protein>
    <recommendedName>
        <fullName evidence="4">Regulatory signaling modulator protein AmpE</fullName>
    </recommendedName>
</protein>
<keyword evidence="1" id="KW-0812">Transmembrane</keyword>
<evidence type="ECO:0000256" key="1">
    <source>
        <dbReference type="SAM" id="Phobius"/>
    </source>
</evidence>
<feature type="transmembrane region" description="Helical" evidence="1">
    <location>
        <begin position="143"/>
        <end position="165"/>
    </location>
</feature>
<dbReference type="EMBL" id="PIQH01000006">
    <property type="protein sequence ID" value="RUO80060.1"/>
    <property type="molecule type" value="Genomic_DNA"/>
</dbReference>